<organism evidence="2 3">
    <name type="scientific">Tetranychus urticae</name>
    <name type="common">Two-spotted spider mite</name>
    <dbReference type="NCBI Taxonomy" id="32264"/>
    <lineage>
        <taxon>Eukaryota</taxon>
        <taxon>Metazoa</taxon>
        <taxon>Ecdysozoa</taxon>
        <taxon>Arthropoda</taxon>
        <taxon>Chelicerata</taxon>
        <taxon>Arachnida</taxon>
        <taxon>Acari</taxon>
        <taxon>Acariformes</taxon>
        <taxon>Trombidiformes</taxon>
        <taxon>Prostigmata</taxon>
        <taxon>Eleutherengona</taxon>
        <taxon>Raphignathae</taxon>
        <taxon>Tetranychoidea</taxon>
        <taxon>Tetranychidae</taxon>
        <taxon>Tetranychus</taxon>
    </lineage>
</organism>
<feature type="chain" id="PRO_5007728997" evidence="1">
    <location>
        <begin position="20"/>
        <end position="123"/>
    </location>
</feature>
<keyword evidence="1" id="KW-0732">Signal</keyword>
<keyword evidence="3" id="KW-1185">Reference proteome</keyword>
<accession>T1K5V8</accession>
<sequence length="123" mass="14037">MKILLLMCFIFLTVSSTEAGKQTLTNICQELEEFLKNGKFDERRKIRDECALKAFNSEVQESLKKCRDILPLETSDDVKKVCSDIGTSEPKIEAVKDCVVKNSPPEAIEVFKVSMFKEIIWKS</sequence>
<dbReference type="AlphaFoldDB" id="T1K5V8"/>
<proteinExistence type="predicted"/>
<dbReference type="EnsemblMetazoa" id="tetur05g07690.1">
    <property type="protein sequence ID" value="tetur05g07690.1"/>
    <property type="gene ID" value="tetur05g07690"/>
</dbReference>
<dbReference type="EMBL" id="CAEY01001591">
    <property type="status" value="NOT_ANNOTATED_CDS"/>
    <property type="molecule type" value="Genomic_DNA"/>
</dbReference>
<protein>
    <submittedName>
        <fullName evidence="2">Uncharacterized protein</fullName>
    </submittedName>
</protein>
<reference evidence="2" key="2">
    <citation type="submission" date="2015-06" db="UniProtKB">
        <authorList>
            <consortium name="EnsemblMetazoa"/>
        </authorList>
    </citation>
    <scope>IDENTIFICATION</scope>
</reference>
<name>T1K5V8_TETUR</name>
<feature type="signal peptide" evidence="1">
    <location>
        <begin position="1"/>
        <end position="19"/>
    </location>
</feature>
<evidence type="ECO:0000313" key="2">
    <source>
        <dbReference type="EnsemblMetazoa" id="tetur05g07690.1"/>
    </source>
</evidence>
<reference evidence="3" key="1">
    <citation type="submission" date="2011-08" db="EMBL/GenBank/DDBJ databases">
        <authorList>
            <person name="Rombauts S."/>
        </authorList>
    </citation>
    <scope>NUCLEOTIDE SEQUENCE</scope>
    <source>
        <strain evidence="3">London</strain>
    </source>
</reference>
<evidence type="ECO:0000256" key="1">
    <source>
        <dbReference type="SAM" id="SignalP"/>
    </source>
</evidence>
<dbReference type="Proteomes" id="UP000015104">
    <property type="component" value="Unassembled WGS sequence"/>
</dbReference>
<evidence type="ECO:0000313" key="3">
    <source>
        <dbReference type="Proteomes" id="UP000015104"/>
    </source>
</evidence>
<dbReference type="HOGENOM" id="CLU_2087902_0_0_1"/>